<gene>
    <name evidence="4" type="ORF">LRX75_12390</name>
</gene>
<dbReference type="AlphaFoldDB" id="A0A9X1NUB2"/>
<keyword evidence="2" id="KW-0012">Acyltransferase</keyword>
<accession>A0A9X1NUB2</accession>
<evidence type="ECO:0000256" key="1">
    <source>
        <dbReference type="ARBA" id="ARBA00022679"/>
    </source>
</evidence>
<evidence type="ECO:0000256" key="2">
    <source>
        <dbReference type="ARBA" id="ARBA00023315"/>
    </source>
</evidence>
<dbReference type="InterPro" id="IPR051016">
    <property type="entry name" value="Diverse_Substrate_AcTransf"/>
</dbReference>
<evidence type="ECO:0000313" key="5">
    <source>
        <dbReference type="Proteomes" id="UP001139089"/>
    </source>
</evidence>
<reference evidence="4" key="1">
    <citation type="submission" date="2021-12" db="EMBL/GenBank/DDBJ databases">
        <authorList>
            <person name="Li Y."/>
        </authorList>
    </citation>
    <scope>NUCLEOTIDE SEQUENCE</scope>
    <source>
        <strain evidence="4">DKSPLA3</strain>
    </source>
</reference>
<dbReference type="EMBL" id="JAJOZR010000007">
    <property type="protein sequence ID" value="MCD7109834.1"/>
    <property type="molecule type" value="Genomic_DNA"/>
</dbReference>
<dbReference type="SUPFAM" id="SSF55729">
    <property type="entry name" value="Acyl-CoA N-acyltransferases (Nat)"/>
    <property type="match status" value="1"/>
</dbReference>
<dbReference type="RefSeq" id="WP_231814759.1">
    <property type="nucleotide sequence ID" value="NZ_JAJOZR010000007.1"/>
</dbReference>
<feature type="domain" description="N-acetyltransferase" evidence="3">
    <location>
        <begin position="8"/>
        <end position="155"/>
    </location>
</feature>
<evidence type="ECO:0000259" key="3">
    <source>
        <dbReference type="PROSITE" id="PS51186"/>
    </source>
</evidence>
<organism evidence="4 5">
    <name type="scientific">Rhizobium quercicola</name>
    <dbReference type="NCBI Taxonomy" id="2901226"/>
    <lineage>
        <taxon>Bacteria</taxon>
        <taxon>Pseudomonadati</taxon>
        <taxon>Pseudomonadota</taxon>
        <taxon>Alphaproteobacteria</taxon>
        <taxon>Hyphomicrobiales</taxon>
        <taxon>Rhizobiaceae</taxon>
        <taxon>Rhizobium/Agrobacterium group</taxon>
        <taxon>Rhizobium</taxon>
    </lineage>
</organism>
<keyword evidence="5" id="KW-1185">Reference proteome</keyword>
<dbReference type="InterPro" id="IPR000182">
    <property type="entry name" value="GNAT_dom"/>
</dbReference>
<dbReference type="Gene3D" id="3.40.630.30">
    <property type="match status" value="1"/>
</dbReference>
<keyword evidence="1" id="KW-0808">Transferase</keyword>
<dbReference type="Pfam" id="PF00583">
    <property type="entry name" value="Acetyltransf_1"/>
    <property type="match status" value="1"/>
</dbReference>
<sequence>MTTSPARQTIRPLEPQDRAQWEPMWRAYLAFYETTLPQTQYDITWQRLNDPAEPMHALGAFDADGRLAGIAHVIFHRSCWLPETTCYLQDLFVDPAIRGSGTGAALIDATADLARENQAGRLYWLTQETNTPARRLYDRIATASGFIQYRKPLDP</sequence>
<evidence type="ECO:0000313" key="4">
    <source>
        <dbReference type="EMBL" id="MCD7109834.1"/>
    </source>
</evidence>
<dbReference type="Proteomes" id="UP001139089">
    <property type="component" value="Unassembled WGS sequence"/>
</dbReference>
<name>A0A9X1NUB2_9HYPH</name>
<dbReference type="InterPro" id="IPR016181">
    <property type="entry name" value="Acyl_CoA_acyltransferase"/>
</dbReference>
<dbReference type="CDD" id="cd04301">
    <property type="entry name" value="NAT_SF"/>
    <property type="match status" value="1"/>
</dbReference>
<comment type="caution">
    <text evidence="4">The sequence shown here is derived from an EMBL/GenBank/DDBJ whole genome shotgun (WGS) entry which is preliminary data.</text>
</comment>
<proteinExistence type="predicted"/>
<protein>
    <submittedName>
        <fullName evidence="4">GNAT family N-acetyltransferase</fullName>
    </submittedName>
</protein>
<dbReference type="GO" id="GO:0008080">
    <property type="term" value="F:N-acetyltransferase activity"/>
    <property type="evidence" value="ECO:0007669"/>
    <property type="project" value="TreeGrafter"/>
</dbReference>
<dbReference type="PANTHER" id="PTHR10545:SF42">
    <property type="entry name" value="ACETYLTRANSFERASE"/>
    <property type="match status" value="1"/>
</dbReference>
<dbReference type="PANTHER" id="PTHR10545">
    <property type="entry name" value="DIAMINE N-ACETYLTRANSFERASE"/>
    <property type="match status" value="1"/>
</dbReference>
<dbReference type="PROSITE" id="PS51186">
    <property type="entry name" value="GNAT"/>
    <property type="match status" value="1"/>
</dbReference>